<feature type="transmembrane region" description="Helical" evidence="1">
    <location>
        <begin position="30"/>
        <end position="47"/>
    </location>
</feature>
<evidence type="ECO:0000256" key="1">
    <source>
        <dbReference type="SAM" id="Phobius"/>
    </source>
</evidence>
<dbReference type="EMBL" id="ML738358">
    <property type="protein sequence ID" value="KAE8310099.1"/>
    <property type="molecule type" value="Genomic_DNA"/>
</dbReference>
<keyword evidence="1" id="KW-1133">Transmembrane helix</keyword>
<organism evidence="2 3">
    <name type="scientific">Aspergillus transmontanensis</name>
    <dbReference type="NCBI Taxonomy" id="1034304"/>
    <lineage>
        <taxon>Eukaryota</taxon>
        <taxon>Fungi</taxon>
        <taxon>Dikarya</taxon>
        <taxon>Ascomycota</taxon>
        <taxon>Pezizomycotina</taxon>
        <taxon>Eurotiomycetes</taxon>
        <taxon>Eurotiomycetidae</taxon>
        <taxon>Eurotiales</taxon>
        <taxon>Aspergillaceae</taxon>
        <taxon>Aspergillus</taxon>
        <taxon>Aspergillus subgen. Circumdati</taxon>
    </lineage>
</organism>
<name>A0A5N6VQ72_9EURO</name>
<gene>
    <name evidence="2" type="ORF">BDV41DRAFT_546181</name>
</gene>
<proteinExistence type="predicted"/>
<sequence>MISSMVQSCATSLGRRCFFRSSSSLPSTPFFFLLNILVLFTFMPRFLHRIHVRTSIRSLEVTEAYLFFIEGHALVFDIPI</sequence>
<evidence type="ECO:0000313" key="3">
    <source>
        <dbReference type="Proteomes" id="UP000325433"/>
    </source>
</evidence>
<protein>
    <submittedName>
        <fullName evidence="2">Uncharacterized protein</fullName>
    </submittedName>
</protein>
<reference evidence="3" key="1">
    <citation type="submission" date="2019-04" db="EMBL/GenBank/DDBJ databases">
        <title>Friends and foes A comparative genomics studyof 23 Aspergillus species from section Flavi.</title>
        <authorList>
            <consortium name="DOE Joint Genome Institute"/>
            <person name="Kjaerbolling I."/>
            <person name="Vesth T."/>
            <person name="Frisvad J.C."/>
            <person name="Nybo J.L."/>
            <person name="Theobald S."/>
            <person name="Kildgaard S."/>
            <person name="Isbrandt T."/>
            <person name="Kuo A."/>
            <person name="Sato A."/>
            <person name="Lyhne E.K."/>
            <person name="Kogle M.E."/>
            <person name="Wiebenga A."/>
            <person name="Kun R.S."/>
            <person name="Lubbers R.J."/>
            <person name="Makela M.R."/>
            <person name="Barry K."/>
            <person name="Chovatia M."/>
            <person name="Clum A."/>
            <person name="Daum C."/>
            <person name="Haridas S."/>
            <person name="He G."/>
            <person name="LaButti K."/>
            <person name="Lipzen A."/>
            <person name="Mondo S."/>
            <person name="Riley R."/>
            <person name="Salamov A."/>
            <person name="Simmons B.A."/>
            <person name="Magnuson J.K."/>
            <person name="Henrissat B."/>
            <person name="Mortensen U.H."/>
            <person name="Larsen T.O."/>
            <person name="Devries R.P."/>
            <person name="Grigoriev I.V."/>
            <person name="Machida M."/>
            <person name="Baker S.E."/>
            <person name="Andersen M.R."/>
        </authorList>
    </citation>
    <scope>NUCLEOTIDE SEQUENCE [LARGE SCALE GENOMIC DNA]</scope>
    <source>
        <strain evidence="3">CBS 130015</strain>
    </source>
</reference>
<keyword evidence="1" id="KW-0812">Transmembrane</keyword>
<keyword evidence="1" id="KW-0472">Membrane</keyword>
<evidence type="ECO:0000313" key="2">
    <source>
        <dbReference type="EMBL" id="KAE8310099.1"/>
    </source>
</evidence>
<dbReference type="AlphaFoldDB" id="A0A5N6VQ72"/>
<dbReference type="Proteomes" id="UP000325433">
    <property type="component" value="Unassembled WGS sequence"/>
</dbReference>
<accession>A0A5N6VQ72</accession>
<keyword evidence="3" id="KW-1185">Reference proteome</keyword>